<reference evidence="3" key="1">
    <citation type="journal article" date="2019" name="Int. J. Syst. Evol. Microbiol.">
        <title>The Global Catalogue of Microorganisms (GCM) 10K type strain sequencing project: providing services to taxonomists for standard genome sequencing and annotation.</title>
        <authorList>
            <consortium name="The Broad Institute Genomics Platform"/>
            <consortium name="The Broad Institute Genome Sequencing Center for Infectious Disease"/>
            <person name="Wu L."/>
            <person name="Ma J."/>
        </authorList>
    </citation>
    <scope>NUCLEOTIDE SEQUENCE [LARGE SCALE GENOMIC DNA]</scope>
    <source>
        <strain evidence="3">CGMCC 4.1782</strain>
    </source>
</reference>
<proteinExistence type="predicted"/>
<feature type="chain" id="PRO_5045733363" evidence="1">
    <location>
        <begin position="21"/>
        <end position="219"/>
    </location>
</feature>
<dbReference type="Proteomes" id="UP001597374">
    <property type="component" value="Unassembled WGS sequence"/>
</dbReference>
<gene>
    <name evidence="2" type="ORF">ACFSKP_09510</name>
</gene>
<organism evidence="2 3">
    <name type="scientific">Pontibacter ruber</name>
    <dbReference type="NCBI Taxonomy" id="1343895"/>
    <lineage>
        <taxon>Bacteria</taxon>
        <taxon>Pseudomonadati</taxon>
        <taxon>Bacteroidota</taxon>
        <taxon>Cytophagia</taxon>
        <taxon>Cytophagales</taxon>
        <taxon>Hymenobacteraceae</taxon>
        <taxon>Pontibacter</taxon>
    </lineage>
</organism>
<evidence type="ECO:0000313" key="3">
    <source>
        <dbReference type="Proteomes" id="UP001597374"/>
    </source>
</evidence>
<protein>
    <submittedName>
        <fullName evidence="2">BT1926 family outer membrane beta-barrel protein</fullName>
    </submittedName>
</protein>
<keyword evidence="1" id="KW-0732">Signal</keyword>
<comment type="caution">
    <text evidence="2">The sequence shown here is derived from an EMBL/GenBank/DDBJ whole genome shotgun (WGS) entry which is preliminary data.</text>
</comment>
<sequence>MKNTLLTVALAFIATFSAQAQDTLSTSTVSLKPVAGDRTAEVGFNFSYGTFLKGGQLAFRKFTTDTKAVRLGLSANFNNDHPADKVTAVYGTIGVTPGIERHFAGTKRLSPYMGAELPLSYTYSKYEDETKSIKGAFGEGGSNRANVGVGLNAIAGIDLYLLKNFYVGFEFGAGISYRNYQDVKVDFKEDFLEDRTIEGRNSINFNTFTNGGLRLGFVF</sequence>
<name>A0ABW5CWS4_9BACT</name>
<accession>A0ABW5CWS4</accession>
<dbReference type="EMBL" id="JBHUIM010000001">
    <property type="protein sequence ID" value="MFD2246489.1"/>
    <property type="molecule type" value="Genomic_DNA"/>
</dbReference>
<keyword evidence="3" id="KW-1185">Reference proteome</keyword>
<dbReference type="RefSeq" id="WP_250428279.1">
    <property type="nucleotide sequence ID" value="NZ_JALPRR010000001.1"/>
</dbReference>
<evidence type="ECO:0000256" key="1">
    <source>
        <dbReference type="SAM" id="SignalP"/>
    </source>
</evidence>
<feature type="signal peptide" evidence="1">
    <location>
        <begin position="1"/>
        <end position="20"/>
    </location>
</feature>
<dbReference type="Gene3D" id="2.40.160.20">
    <property type="match status" value="1"/>
</dbReference>
<evidence type="ECO:0000313" key="2">
    <source>
        <dbReference type="EMBL" id="MFD2246489.1"/>
    </source>
</evidence>